<reference evidence="2 3" key="1">
    <citation type="journal article" date="2013" name="Genome Announc.">
        <title>Complete genome sequence of Simiduia agarivorans SA1(T), a marine bacterium able to degrade a variety of polysaccharides.</title>
        <authorList>
            <person name="Lin S.Y."/>
            <person name="Shieh W.Y."/>
            <person name="Chen J.S."/>
            <person name="Tang S.L."/>
        </authorList>
    </citation>
    <scope>NUCLEOTIDE SEQUENCE [LARGE SCALE GENOMIC DNA]</scope>
    <source>
        <strain evidence="3">DSM 21679 / JCM 13881 / BCRC 17597 / SA1</strain>
    </source>
</reference>
<dbReference type="RefSeq" id="WP_015048429.1">
    <property type="nucleotide sequence ID" value="NC_018868.3"/>
</dbReference>
<evidence type="ECO:0000313" key="2">
    <source>
        <dbReference type="EMBL" id="AFV00277.1"/>
    </source>
</evidence>
<accession>K4KMN7</accession>
<gene>
    <name evidence="2" type="ordered locus">M5M_15720</name>
</gene>
<dbReference type="AlphaFoldDB" id="K4KMN7"/>
<dbReference type="KEGG" id="saga:M5M_15720"/>
<feature type="signal peptide" evidence="1">
    <location>
        <begin position="1"/>
        <end position="21"/>
    </location>
</feature>
<dbReference type="eggNOG" id="ENOG5033132">
    <property type="taxonomic scope" value="Bacteria"/>
</dbReference>
<proteinExistence type="predicted"/>
<dbReference type="OrthoDB" id="6262169at2"/>
<dbReference type="EMBL" id="CP003746">
    <property type="protein sequence ID" value="AFV00277.1"/>
    <property type="molecule type" value="Genomic_DNA"/>
</dbReference>
<keyword evidence="1" id="KW-0732">Signal</keyword>
<name>K4KMN7_SIMAS</name>
<sequence>MNKLLLPLVLGAALTSAVSHAAPEEFVYKKPARGAASESKMRGVYDLIENPTGSAAKARLAILTGMLETKGAAWVLEQEGDGYVLARWDYKGHSIFHRIEYTADAVQIKYAGGLDAYECEMLVGDYCYKTHSNYYKYNQSLVKQITRALGRL</sequence>
<dbReference type="HOGENOM" id="CLU_1853862_0_0_6"/>
<evidence type="ECO:0000313" key="3">
    <source>
        <dbReference type="Proteomes" id="UP000000466"/>
    </source>
</evidence>
<dbReference type="STRING" id="1117647.M5M_15720"/>
<evidence type="ECO:0000256" key="1">
    <source>
        <dbReference type="SAM" id="SignalP"/>
    </source>
</evidence>
<feature type="chain" id="PRO_5003878486" evidence="1">
    <location>
        <begin position="22"/>
        <end position="152"/>
    </location>
</feature>
<organism evidence="2 3">
    <name type="scientific">Simiduia agarivorans (strain DSM 21679 / JCM 13881 / BCRC 17597 / SA1)</name>
    <dbReference type="NCBI Taxonomy" id="1117647"/>
    <lineage>
        <taxon>Bacteria</taxon>
        <taxon>Pseudomonadati</taxon>
        <taxon>Pseudomonadota</taxon>
        <taxon>Gammaproteobacteria</taxon>
        <taxon>Cellvibrionales</taxon>
        <taxon>Cellvibrionaceae</taxon>
        <taxon>Simiduia</taxon>
    </lineage>
</organism>
<keyword evidence="3" id="KW-1185">Reference proteome</keyword>
<dbReference type="Proteomes" id="UP000000466">
    <property type="component" value="Chromosome"/>
</dbReference>
<protein>
    <submittedName>
        <fullName evidence="2">Uncharacterized protein</fullName>
    </submittedName>
</protein>